<dbReference type="Pfam" id="PF07519">
    <property type="entry name" value="Tannase"/>
    <property type="match status" value="1"/>
</dbReference>
<dbReference type="GO" id="GO:0052689">
    <property type="term" value="F:carboxylic ester hydrolase activity"/>
    <property type="evidence" value="ECO:0007669"/>
    <property type="project" value="UniProtKB-KW"/>
</dbReference>
<keyword evidence="7" id="KW-1015">Disulfide bond</keyword>
<evidence type="ECO:0000256" key="1">
    <source>
        <dbReference type="ARBA" id="ARBA00006249"/>
    </source>
</evidence>
<dbReference type="GO" id="GO:0046872">
    <property type="term" value="F:metal ion binding"/>
    <property type="evidence" value="ECO:0007669"/>
    <property type="project" value="UniProtKB-KW"/>
</dbReference>
<proteinExistence type="inferred from homology"/>
<sequence>MNMQKISLFITSALAIASASAVAADSPPPTSAEPKAQCSVDALQKIAPQGTNILSADQLQMPTPFCKIVGTAKATKPDSTINFTLSLPTNEWNGRYYFMGLGGAAGFMPPANPKLLGAGFAVAVTDTGHQGTILDWSFAKDNPTAMLDHAHRAGHVTAVATQALTRAFYGAQKMYRYMLGCSGGGRMTEQAIERYPDDFDGAVVGAPGLGWDPSWFTWTTQQIFRTPNAWVAPAKLALIERTVIKQCASPNGLVADPNSCGFDPASLLCKGGDGPNCLTKDEVDTVKAIALGPPAVYPGRPRNGFALTNPTGWTQFFMGATRPVKGQANPWAPSPPTAGYIIANSFMRDMFIRDPKLDVIDGFSFDNPADVKRLAEGYDWADLSPRHPEKLSAFKAKGGKVIYWHGIADPGIPVSEIITHYNDLQQSVPGSSDFARLFLAPGTYHCGGGMGPQDVPDRALEKLIAWRERDIAPDTIVGTGPSVPEGLPEGMPGRPAPDAMISPTRTVLMCAYPKTAKFNGRPGDFGFDAGNYSCVDPK</sequence>
<accession>A0A0S3F0J3</accession>
<evidence type="ECO:0000313" key="10">
    <source>
        <dbReference type="Proteomes" id="UP000056968"/>
    </source>
</evidence>
<evidence type="ECO:0000256" key="2">
    <source>
        <dbReference type="ARBA" id="ARBA00022487"/>
    </source>
</evidence>
<dbReference type="STRING" id="1332080.ATN00_13720"/>
<dbReference type="KEGG" id="sbd:ATN00_13720"/>
<keyword evidence="4 8" id="KW-0732">Signal</keyword>
<dbReference type="SUPFAM" id="SSF53474">
    <property type="entry name" value="alpha/beta-Hydrolases"/>
    <property type="match status" value="1"/>
</dbReference>
<keyword evidence="3" id="KW-0479">Metal-binding</keyword>
<evidence type="ECO:0000256" key="8">
    <source>
        <dbReference type="SAM" id="SignalP"/>
    </source>
</evidence>
<dbReference type="AlphaFoldDB" id="A0A0S3F0J3"/>
<organism evidence="9 10">
    <name type="scientific">Sphingobium baderi</name>
    <dbReference type="NCBI Taxonomy" id="1332080"/>
    <lineage>
        <taxon>Bacteria</taxon>
        <taxon>Pseudomonadati</taxon>
        <taxon>Pseudomonadota</taxon>
        <taxon>Alphaproteobacteria</taxon>
        <taxon>Sphingomonadales</taxon>
        <taxon>Sphingomonadaceae</taxon>
        <taxon>Sphingobium</taxon>
    </lineage>
</organism>
<dbReference type="OrthoDB" id="7197884at2"/>
<dbReference type="Proteomes" id="UP000056968">
    <property type="component" value="Chromosome"/>
</dbReference>
<dbReference type="PANTHER" id="PTHR33938">
    <property type="entry name" value="FERULOYL ESTERASE B-RELATED"/>
    <property type="match status" value="1"/>
</dbReference>
<keyword evidence="6" id="KW-0106">Calcium</keyword>
<dbReference type="EMBL" id="CP013264">
    <property type="protein sequence ID" value="ALR21190.1"/>
    <property type="molecule type" value="Genomic_DNA"/>
</dbReference>
<keyword evidence="5" id="KW-0378">Hydrolase</keyword>
<dbReference type="InterPro" id="IPR029058">
    <property type="entry name" value="AB_hydrolase_fold"/>
</dbReference>
<dbReference type="InterPro" id="IPR011118">
    <property type="entry name" value="Tannase/feruloyl_esterase"/>
</dbReference>
<evidence type="ECO:0000256" key="7">
    <source>
        <dbReference type="ARBA" id="ARBA00023157"/>
    </source>
</evidence>
<feature type="chain" id="PRO_5006611826" description="Feruloyl esterase" evidence="8">
    <location>
        <begin position="24"/>
        <end position="538"/>
    </location>
</feature>
<dbReference type="Gene3D" id="3.40.50.1820">
    <property type="entry name" value="alpha/beta hydrolase"/>
    <property type="match status" value="1"/>
</dbReference>
<reference evidence="9 10" key="1">
    <citation type="submission" date="2015-11" db="EMBL/GenBank/DDBJ databases">
        <title>A Two-component Flavoprotein Monooxygenase System MeaXY Responsible for para-Hydroxylation of 2-Methyl-6-ethylaniline and 2,6-Diethylaniline in Sphingobium baderi DE-13.</title>
        <authorList>
            <person name="Cheng M."/>
            <person name="Meng Q."/>
            <person name="Yang Y."/>
            <person name="Chu C."/>
            <person name="Yan X."/>
            <person name="He J."/>
            <person name="Li S."/>
        </authorList>
    </citation>
    <scope>NUCLEOTIDE SEQUENCE [LARGE SCALE GENOMIC DNA]</scope>
    <source>
        <strain evidence="9 10">DE-13</strain>
    </source>
</reference>
<feature type="signal peptide" evidence="8">
    <location>
        <begin position="1"/>
        <end position="23"/>
    </location>
</feature>
<dbReference type="PANTHER" id="PTHR33938:SF15">
    <property type="entry name" value="FERULOYL ESTERASE B-RELATED"/>
    <property type="match status" value="1"/>
</dbReference>
<keyword evidence="2" id="KW-0719">Serine esterase</keyword>
<evidence type="ECO:0000256" key="5">
    <source>
        <dbReference type="ARBA" id="ARBA00022801"/>
    </source>
</evidence>
<protein>
    <recommendedName>
        <fullName evidence="11">Feruloyl esterase</fullName>
    </recommendedName>
</protein>
<comment type="similarity">
    <text evidence="1">Belongs to the tannase family.</text>
</comment>
<keyword evidence="10" id="KW-1185">Reference proteome</keyword>
<gene>
    <name evidence="9" type="ORF">ATN00_13720</name>
</gene>
<evidence type="ECO:0008006" key="11">
    <source>
        <dbReference type="Google" id="ProtNLM"/>
    </source>
</evidence>
<evidence type="ECO:0000313" key="9">
    <source>
        <dbReference type="EMBL" id="ALR21190.1"/>
    </source>
</evidence>
<evidence type="ECO:0000256" key="3">
    <source>
        <dbReference type="ARBA" id="ARBA00022723"/>
    </source>
</evidence>
<evidence type="ECO:0000256" key="6">
    <source>
        <dbReference type="ARBA" id="ARBA00022837"/>
    </source>
</evidence>
<evidence type="ECO:0000256" key="4">
    <source>
        <dbReference type="ARBA" id="ARBA00022729"/>
    </source>
</evidence>
<name>A0A0S3F0J3_9SPHN</name>